<dbReference type="Pfam" id="PF08044">
    <property type="entry name" value="DUF1707"/>
    <property type="match status" value="1"/>
</dbReference>
<proteinExistence type="predicted"/>
<dbReference type="InterPro" id="IPR012551">
    <property type="entry name" value="DUF1707_SHOCT-like"/>
</dbReference>
<reference evidence="2 3" key="1">
    <citation type="submission" date="2016-10" db="EMBL/GenBank/DDBJ databases">
        <authorList>
            <person name="de Groot N.N."/>
        </authorList>
    </citation>
    <scope>NUCLEOTIDE SEQUENCE [LARGE SCALE GENOMIC DNA]</scope>
    <source>
        <strain evidence="2 3">CGMCC 1.9159</strain>
    </source>
</reference>
<sequence>MQGSRRLRASDEERDYVLHLLQLAHAAGRLDVVELNDRQDRALTAKFSDEFIELLEDLPEGREVVAVLRPTVAPAPSRPGPSSVLRAIASPGTANQSIAILSGKDMMVPPGVTRYHLMSFMGGDNVDLSEALQPGVVLIIESQSVLGGSTIKVPPGVNVVDESQSVMGGNTVKRSARGDGSRGTLVLRGISIMGGNTVKLA</sequence>
<protein>
    <recommendedName>
        <fullName evidence="1">DUF1707 domain-containing protein</fullName>
    </recommendedName>
</protein>
<dbReference type="EMBL" id="FNGP01000001">
    <property type="protein sequence ID" value="SDL22103.1"/>
    <property type="molecule type" value="Genomic_DNA"/>
</dbReference>
<evidence type="ECO:0000259" key="1">
    <source>
        <dbReference type="Pfam" id="PF08044"/>
    </source>
</evidence>
<organism evidence="2 3">
    <name type="scientific">Tessaracoccus oleiagri</name>
    <dbReference type="NCBI Taxonomy" id="686624"/>
    <lineage>
        <taxon>Bacteria</taxon>
        <taxon>Bacillati</taxon>
        <taxon>Actinomycetota</taxon>
        <taxon>Actinomycetes</taxon>
        <taxon>Propionibacteriales</taxon>
        <taxon>Propionibacteriaceae</taxon>
        <taxon>Tessaracoccus</taxon>
    </lineage>
</organism>
<dbReference type="AlphaFoldDB" id="A0A1G9IB99"/>
<accession>A0A1G9IB99</accession>
<name>A0A1G9IB99_9ACTN</name>
<dbReference type="Proteomes" id="UP000199475">
    <property type="component" value="Unassembled WGS sequence"/>
</dbReference>
<keyword evidence="3" id="KW-1185">Reference proteome</keyword>
<gene>
    <name evidence="2" type="ORF">SAMN04488242_0815</name>
</gene>
<evidence type="ECO:0000313" key="2">
    <source>
        <dbReference type="EMBL" id="SDL22103.1"/>
    </source>
</evidence>
<dbReference type="PANTHER" id="PTHR40763:SF5">
    <property type="entry name" value="MEMBRANE PROTEIN"/>
    <property type="match status" value="1"/>
</dbReference>
<dbReference type="STRING" id="686624.SAMN04488242_0815"/>
<feature type="domain" description="DUF1707" evidence="1">
    <location>
        <begin position="7"/>
        <end position="59"/>
    </location>
</feature>
<evidence type="ECO:0000313" key="3">
    <source>
        <dbReference type="Proteomes" id="UP000199475"/>
    </source>
</evidence>
<dbReference type="PANTHER" id="PTHR40763">
    <property type="entry name" value="MEMBRANE PROTEIN-RELATED"/>
    <property type="match status" value="1"/>
</dbReference>